<dbReference type="EnsemblPlants" id="AES73232">
    <property type="protein sequence ID" value="AES73232"/>
    <property type="gene ID" value="MTR_3g101100"/>
</dbReference>
<dbReference type="Gene3D" id="3.30.40.10">
    <property type="entry name" value="Zinc/RING finger domain, C3HC4 (zinc finger)"/>
    <property type="match status" value="1"/>
</dbReference>
<dbReference type="InterPro" id="IPR013178">
    <property type="entry name" value="Histone_AcTrfase_Rtt109/CBP"/>
</dbReference>
<comment type="subcellular location">
    <subcellularLocation>
        <location evidence="1">Nucleus</location>
    </subcellularLocation>
</comment>
<evidence type="ECO:0000256" key="7">
    <source>
        <dbReference type="ARBA" id="ARBA00023015"/>
    </source>
</evidence>
<keyword evidence="4" id="KW-0479">Metal-binding</keyword>
<dbReference type="SUPFAM" id="SSF57933">
    <property type="entry name" value="TAZ domain"/>
    <property type="match status" value="1"/>
</dbReference>
<evidence type="ECO:0000313" key="16">
    <source>
        <dbReference type="EnsemblPlants" id="AES73232"/>
    </source>
</evidence>
<dbReference type="GO" id="GO:0045944">
    <property type="term" value="P:positive regulation of transcription by RNA polymerase II"/>
    <property type="evidence" value="ECO:0000318"/>
    <property type="project" value="GO_Central"/>
</dbReference>
<dbReference type="InterPro" id="IPR019787">
    <property type="entry name" value="Znf_PHD-finger"/>
</dbReference>
<dbReference type="GO" id="GO:0003713">
    <property type="term" value="F:transcription coactivator activity"/>
    <property type="evidence" value="ECO:0000318"/>
    <property type="project" value="GO_Central"/>
</dbReference>
<name>G7J5R6_MEDTR</name>
<feature type="compositionally biased region" description="Basic and acidic residues" evidence="11">
    <location>
        <begin position="577"/>
        <end position="593"/>
    </location>
</feature>
<dbReference type="PROSITE" id="PS50016">
    <property type="entry name" value="ZF_PHD_2"/>
    <property type="match status" value="1"/>
</dbReference>
<reference evidence="16" key="3">
    <citation type="submission" date="2015-04" db="UniProtKB">
        <authorList>
            <consortium name="EnsemblPlants"/>
        </authorList>
    </citation>
    <scope>IDENTIFICATION</scope>
    <source>
        <strain evidence="16">cv. Jemalong A17</strain>
    </source>
</reference>
<evidence type="ECO:0000259" key="14">
    <source>
        <dbReference type="PROSITE" id="PS51727"/>
    </source>
</evidence>
<dbReference type="SMART" id="SM00551">
    <property type="entry name" value="ZnF_TAZ"/>
    <property type="match status" value="1"/>
</dbReference>
<dbReference type="InterPro" id="IPR013083">
    <property type="entry name" value="Znf_RING/FYVE/PHD"/>
</dbReference>
<gene>
    <name evidence="15" type="ordered locus">MTR_3g101100</name>
</gene>
<dbReference type="STRING" id="3880.G7J5R6"/>
<evidence type="ECO:0000256" key="11">
    <source>
        <dbReference type="SAM" id="MobiDB-lite"/>
    </source>
</evidence>
<evidence type="ECO:0000256" key="8">
    <source>
        <dbReference type="ARBA" id="ARBA00023163"/>
    </source>
</evidence>
<accession>A0A0C3VPD5</accession>
<dbReference type="HOGENOM" id="CLU_003531_0_0_1"/>
<dbReference type="SMART" id="SM01250">
    <property type="entry name" value="KAT11"/>
    <property type="match status" value="1"/>
</dbReference>
<dbReference type="InterPro" id="IPR001965">
    <property type="entry name" value="Znf_PHD"/>
</dbReference>
<keyword evidence="8" id="KW-0804">Transcription</keyword>
<keyword evidence="3" id="KW-0808">Transferase</keyword>
<keyword evidence="7" id="KW-0805">Transcription regulation</keyword>
<keyword evidence="9" id="KW-0539">Nucleus</keyword>
<dbReference type="Proteomes" id="UP000002051">
    <property type="component" value="Chromosome 3"/>
</dbReference>
<dbReference type="InterPro" id="IPR000197">
    <property type="entry name" value="Znf_TAZ"/>
</dbReference>
<dbReference type="EMBL" id="CM001219">
    <property type="protein sequence ID" value="AES73232.2"/>
    <property type="molecule type" value="Genomic_DNA"/>
</dbReference>
<evidence type="ECO:0000256" key="1">
    <source>
        <dbReference type="ARBA" id="ARBA00004123"/>
    </source>
</evidence>
<evidence type="ECO:0000313" key="17">
    <source>
        <dbReference type="Proteomes" id="UP000002051"/>
    </source>
</evidence>
<dbReference type="GO" id="GO:0004402">
    <property type="term" value="F:histone acetyltransferase activity"/>
    <property type="evidence" value="ECO:0000318"/>
    <property type="project" value="GO_Central"/>
</dbReference>
<keyword evidence="6" id="KW-0862">Zinc</keyword>
<keyword evidence="5 10" id="KW-0863">Zinc-finger</keyword>
<accession>G7J5R6</accession>
<evidence type="ECO:0000313" key="15">
    <source>
        <dbReference type="EMBL" id="AES73232.2"/>
    </source>
</evidence>
<dbReference type="SUPFAM" id="SSF57850">
    <property type="entry name" value="RING/U-box"/>
    <property type="match status" value="2"/>
</dbReference>
<evidence type="ECO:0000256" key="3">
    <source>
        <dbReference type="ARBA" id="ARBA00022679"/>
    </source>
</evidence>
<evidence type="ECO:0000256" key="6">
    <source>
        <dbReference type="ARBA" id="ARBA00022833"/>
    </source>
</evidence>
<reference evidence="15 17" key="2">
    <citation type="journal article" date="2014" name="BMC Genomics">
        <title>An improved genome release (version Mt4.0) for the model legume Medicago truncatula.</title>
        <authorList>
            <person name="Tang H."/>
            <person name="Krishnakumar V."/>
            <person name="Bidwell S."/>
            <person name="Rosen B."/>
            <person name="Chan A."/>
            <person name="Zhou S."/>
            <person name="Gentzbittel L."/>
            <person name="Childs K.L."/>
            <person name="Yandell M."/>
            <person name="Gundlach H."/>
            <person name="Mayer K.F."/>
            <person name="Schwartz D.C."/>
            <person name="Town C.D."/>
        </authorList>
    </citation>
    <scope>GENOME REANNOTATION</scope>
    <source>
        <strain evidence="16 17">cv. Jemalong A17</strain>
    </source>
</reference>
<dbReference type="SMART" id="SM00249">
    <property type="entry name" value="PHD"/>
    <property type="match status" value="1"/>
</dbReference>
<evidence type="ECO:0000259" key="13">
    <source>
        <dbReference type="PROSITE" id="PS50134"/>
    </source>
</evidence>
<dbReference type="PANTHER" id="PTHR13808:SF53">
    <property type="entry name" value="HISTONE ACETYLTRANSFERASE HAC2"/>
    <property type="match status" value="1"/>
</dbReference>
<evidence type="ECO:0000256" key="5">
    <source>
        <dbReference type="ARBA" id="ARBA00022771"/>
    </source>
</evidence>
<dbReference type="Gene3D" id="1.20.1020.10">
    <property type="entry name" value="TAZ domain"/>
    <property type="match status" value="1"/>
</dbReference>
<dbReference type="eggNOG" id="KOG1778">
    <property type="taxonomic scope" value="Eukaryota"/>
</dbReference>
<dbReference type="InterPro" id="IPR031162">
    <property type="entry name" value="CBP_P300_HAT"/>
</dbReference>
<dbReference type="PANTHER" id="PTHR13808">
    <property type="entry name" value="CBP/P300-RELATED"/>
    <property type="match status" value="1"/>
</dbReference>
<feature type="region of interest" description="Disordered" evidence="11">
    <location>
        <begin position="573"/>
        <end position="593"/>
    </location>
</feature>
<dbReference type="GO" id="GO:0005634">
    <property type="term" value="C:nucleus"/>
    <property type="evidence" value="ECO:0007669"/>
    <property type="project" value="UniProtKB-SubCell"/>
</dbReference>
<dbReference type="GO" id="GO:0000123">
    <property type="term" value="C:histone acetyltransferase complex"/>
    <property type="evidence" value="ECO:0000318"/>
    <property type="project" value="GO_Central"/>
</dbReference>
<evidence type="ECO:0000256" key="2">
    <source>
        <dbReference type="ARBA" id="ARBA00013184"/>
    </source>
</evidence>
<dbReference type="EC" id="2.3.1.48" evidence="2"/>
<evidence type="ECO:0000256" key="9">
    <source>
        <dbReference type="ARBA" id="ARBA00023242"/>
    </source>
</evidence>
<dbReference type="InterPro" id="IPR035898">
    <property type="entry name" value="TAZ_dom_sf"/>
</dbReference>
<dbReference type="PROSITE" id="PS51727">
    <property type="entry name" value="CBP_P300_HAT"/>
    <property type="match status" value="1"/>
</dbReference>
<feature type="domain" description="CBP/p300-type HAT" evidence="14">
    <location>
        <begin position="773"/>
        <end position="1207"/>
    </location>
</feature>
<dbReference type="SUPFAM" id="SSF57903">
    <property type="entry name" value="FYVE/PHD zinc finger"/>
    <property type="match status" value="1"/>
</dbReference>
<evidence type="ECO:0000259" key="12">
    <source>
        <dbReference type="PROSITE" id="PS50016"/>
    </source>
</evidence>
<protein>
    <recommendedName>
        <fullName evidence="2">histone acetyltransferase</fullName>
        <ecNumber evidence="2">2.3.1.48</ecNumber>
    </recommendedName>
</protein>
<dbReference type="PaxDb" id="3880-AES73232"/>
<sequence length="1395" mass="159058">MFAKGFHHGGSTWRDIPRNSSSVFSNIPPKRCFDELSNQIGFSSDWRYHPEMVYNRNWIRRKIFEIIQNEQLGPALEILLLTNAASKEEYMNLETLNQRVQALLGVPKSYNTGYYGVQEAGISHPSIAHNLPCFPGDGSSIPPVADMDVLSNLPVSYGGFNLDANTRSTSNYFSQQHSNNLEMDLTKYKDCFPTTMGRSLQSEDSSFMFSQSASVNTSEDTMQYQPQKLDFQKNSTVRHVVNDVPSDNTEYILRPAKIPKMMDSGFGVSSTNHPSFDQWNNGMVQPYSFQPHPEVQQHSEFPLSSLHYESNVEQITNPIFHFAGVKGINNNVMVDTFGQPGLESYDVMDSNNLKNIVTGIKSRMQYLDMDPIPTNGEDIQGRTEFDHGIRLNSSMPTLTKEPIPTAFWTNAKKKADEVTFDQEKLTKSSVTTVSGKTNYVIYDLTSEPKMIPSKGLEAGRISYEPDSLIYGMIDCRKSVEVDRVPELITIDGDDDEEDIQGRIGFNHEGTDAKEKVSEPKVDQEKKDLESHVVIDSCKSMEIDIGSNSNIPALISKVAIPIDVDDKQNKIGFNQEGTDAKEKVSEPTPDQEKQTKLSNTIVDAVSLIDLFTRDQITEHINSLRKESVLITSEEEAGTEANTCQLCERKKLYFAPVPIVCSCCGIRVKRIYFCRKEELDVQGCICSMCYKTSKGGKITFNGTSISKKNLEKRTNDEVLEEPWVECNKCKRWQHQICALYNNRRDLDCRAEYICPICRSKEIENGKHAHLLKAANFGAKDLPRTVLSDHLEKRLIECLIQERAKWENVEGNENLDKVIAAKGLSIREVLSVDKQLKVNKQFLDIIPEENYPAEFSYRSRVILLFQQIEGADICIFGMYVQEFGSECGNPNQRCVYISYLDSVKYFMPERRTKSGEALRTFVYHEILIGYLDFCKKRGFLTCYIWACAPSRKGDDYILYCHPKEQKTPKNDKLRRWYLSMLKKATEENIVVGLTNVYDHFFVAAEKGDSKVTASRLPYFDGDCWSGNAMEAAKTIEKECGGDYEKMLKEQVPNRALKTMGHANPSKDTAKDILVMRKVGQNIWPTRESFLIAHLQYACIHCREVIVSGKRWFCTECKEIQECERYDIINKFELSDAHPSKNGDLHTLCQAVVDDIPSNTKHNDIVLESRLFENRDNFLSFCQKSQFQFDTLRRAKYSSMMVLYHLHNPTLMTVVKCCSICSARNVFQKSWKCEICPECTICSACYKDRGADCHEHKLTQNEHKLTQNELKLTQNYSRPIYQSGNQESNEKMMVKLLNVLKHASQCRADNAEPCSHPNCSQIKKLFSHASRCEIRVNRGCQQCKKIWFILAAHSRNCKDSECSIPRCRDLKKHLESKAMHSESWRGTAVFESDKAVVDQ</sequence>
<feature type="domain" description="TAZ-type" evidence="13">
    <location>
        <begin position="1282"/>
        <end position="1366"/>
    </location>
</feature>
<dbReference type="GO" id="GO:0008270">
    <property type="term" value="F:zinc ion binding"/>
    <property type="evidence" value="ECO:0007669"/>
    <property type="project" value="UniProtKB-KW"/>
</dbReference>
<organism evidence="15 17">
    <name type="scientific">Medicago truncatula</name>
    <name type="common">Barrel medic</name>
    <name type="synonym">Medicago tribuloides</name>
    <dbReference type="NCBI Taxonomy" id="3880"/>
    <lineage>
        <taxon>Eukaryota</taxon>
        <taxon>Viridiplantae</taxon>
        <taxon>Streptophyta</taxon>
        <taxon>Embryophyta</taxon>
        <taxon>Tracheophyta</taxon>
        <taxon>Spermatophyta</taxon>
        <taxon>Magnoliopsida</taxon>
        <taxon>eudicotyledons</taxon>
        <taxon>Gunneridae</taxon>
        <taxon>Pentapetalae</taxon>
        <taxon>rosids</taxon>
        <taxon>fabids</taxon>
        <taxon>Fabales</taxon>
        <taxon>Fabaceae</taxon>
        <taxon>Papilionoideae</taxon>
        <taxon>50 kb inversion clade</taxon>
        <taxon>NPAAA clade</taxon>
        <taxon>Hologalegina</taxon>
        <taxon>IRL clade</taxon>
        <taxon>Trifolieae</taxon>
        <taxon>Medicago</taxon>
    </lineage>
</organism>
<dbReference type="Pfam" id="PF08214">
    <property type="entry name" value="HAT_KAT11"/>
    <property type="match status" value="1"/>
</dbReference>
<evidence type="ECO:0000256" key="4">
    <source>
        <dbReference type="ARBA" id="ARBA00022723"/>
    </source>
</evidence>
<dbReference type="PROSITE" id="PS50134">
    <property type="entry name" value="ZF_TAZ"/>
    <property type="match status" value="1"/>
</dbReference>
<dbReference type="GO" id="GO:0031490">
    <property type="term" value="F:chromatin DNA binding"/>
    <property type="evidence" value="ECO:0000318"/>
    <property type="project" value="GO_Central"/>
</dbReference>
<dbReference type="Pfam" id="PF02135">
    <property type="entry name" value="zf-TAZ"/>
    <property type="match status" value="1"/>
</dbReference>
<dbReference type="CDD" id="cd15614">
    <property type="entry name" value="PHD_HAC_like"/>
    <property type="match status" value="1"/>
</dbReference>
<keyword evidence="17" id="KW-1185">Reference proteome</keyword>
<dbReference type="GO" id="GO:0005667">
    <property type="term" value="C:transcription regulator complex"/>
    <property type="evidence" value="ECO:0000318"/>
    <property type="project" value="GO_Central"/>
</dbReference>
<feature type="domain" description="PHD-type" evidence="12">
    <location>
        <begin position="681"/>
        <end position="758"/>
    </location>
</feature>
<evidence type="ECO:0000256" key="10">
    <source>
        <dbReference type="PROSITE-ProRule" id="PRU00146"/>
    </source>
</evidence>
<proteinExistence type="predicted"/>
<dbReference type="InterPro" id="IPR011011">
    <property type="entry name" value="Znf_FYVE_PHD"/>
</dbReference>
<reference evidence="15 17" key="1">
    <citation type="journal article" date="2011" name="Nature">
        <title>The Medicago genome provides insight into the evolution of rhizobial symbioses.</title>
        <authorList>
            <person name="Young N.D."/>
            <person name="Debelle F."/>
            <person name="Oldroyd G.E."/>
            <person name="Geurts R."/>
            <person name="Cannon S.B."/>
            <person name="Udvardi M.K."/>
            <person name="Benedito V.A."/>
            <person name="Mayer K.F."/>
            <person name="Gouzy J."/>
            <person name="Schoof H."/>
            <person name="Van de Peer Y."/>
            <person name="Proost S."/>
            <person name="Cook D.R."/>
            <person name="Meyers B.C."/>
            <person name="Spannagl M."/>
            <person name="Cheung F."/>
            <person name="De Mita S."/>
            <person name="Krishnakumar V."/>
            <person name="Gundlach H."/>
            <person name="Zhou S."/>
            <person name="Mudge J."/>
            <person name="Bharti A.K."/>
            <person name="Murray J.D."/>
            <person name="Naoumkina M.A."/>
            <person name="Rosen B."/>
            <person name="Silverstein K.A."/>
            <person name="Tang H."/>
            <person name="Rombauts S."/>
            <person name="Zhao P.X."/>
            <person name="Zhou P."/>
            <person name="Barbe V."/>
            <person name="Bardou P."/>
            <person name="Bechner M."/>
            <person name="Bellec A."/>
            <person name="Berger A."/>
            <person name="Berges H."/>
            <person name="Bidwell S."/>
            <person name="Bisseling T."/>
            <person name="Choisne N."/>
            <person name="Couloux A."/>
            <person name="Denny R."/>
            <person name="Deshpande S."/>
            <person name="Dai X."/>
            <person name="Doyle J.J."/>
            <person name="Dudez A.M."/>
            <person name="Farmer A.D."/>
            <person name="Fouteau S."/>
            <person name="Franken C."/>
            <person name="Gibelin C."/>
            <person name="Gish J."/>
            <person name="Goldstein S."/>
            <person name="Gonzalez A.J."/>
            <person name="Green P.J."/>
            <person name="Hallab A."/>
            <person name="Hartog M."/>
            <person name="Hua A."/>
            <person name="Humphray S.J."/>
            <person name="Jeong D.H."/>
            <person name="Jing Y."/>
            <person name="Jocker A."/>
            <person name="Kenton S.M."/>
            <person name="Kim D.J."/>
            <person name="Klee K."/>
            <person name="Lai H."/>
            <person name="Lang C."/>
            <person name="Lin S."/>
            <person name="Macmil S.L."/>
            <person name="Magdelenat G."/>
            <person name="Matthews L."/>
            <person name="McCorrison J."/>
            <person name="Monaghan E.L."/>
            <person name="Mun J.H."/>
            <person name="Najar F.Z."/>
            <person name="Nicholson C."/>
            <person name="Noirot C."/>
            <person name="O'Bleness M."/>
            <person name="Paule C.R."/>
            <person name="Poulain J."/>
            <person name="Prion F."/>
            <person name="Qin B."/>
            <person name="Qu C."/>
            <person name="Retzel E.F."/>
            <person name="Riddle C."/>
            <person name="Sallet E."/>
            <person name="Samain S."/>
            <person name="Samson N."/>
            <person name="Sanders I."/>
            <person name="Saurat O."/>
            <person name="Scarpelli C."/>
            <person name="Schiex T."/>
            <person name="Segurens B."/>
            <person name="Severin A.J."/>
            <person name="Sherrier D.J."/>
            <person name="Shi R."/>
            <person name="Sims S."/>
            <person name="Singer S.R."/>
            <person name="Sinharoy S."/>
            <person name="Sterck L."/>
            <person name="Viollet A."/>
            <person name="Wang B.B."/>
            <person name="Wang K."/>
            <person name="Wang M."/>
            <person name="Wang X."/>
            <person name="Warfsmann J."/>
            <person name="Weissenbach J."/>
            <person name="White D.D."/>
            <person name="White J.D."/>
            <person name="Wiley G.B."/>
            <person name="Wincker P."/>
            <person name="Xing Y."/>
            <person name="Yang L."/>
            <person name="Yao Z."/>
            <person name="Ying F."/>
            <person name="Zhai J."/>
            <person name="Zhou L."/>
            <person name="Zuber A."/>
            <person name="Denarie J."/>
            <person name="Dixon R.A."/>
            <person name="May G.D."/>
            <person name="Schwartz D.C."/>
            <person name="Rogers J."/>
            <person name="Quetier F."/>
            <person name="Town C.D."/>
            <person name="Roe B.A."/>
        </authorList>
    </citation>
    <scope>NUCLEOTIDE SEQUENCE [LARGE SCALE GENOMIC DNA]</scope>
    <source>
        <strain evidence="15">A17</strain>
        <strain evidence="16 17">cv. Jemalong A17</strain>
    </source>
</reference>